<dbReference type="Proteomes" id="UP001515480">
    <property type="component" value="Unassembled WGS sequence"/>
</dbReference>
<comment type="caution">
    <text evidence="2">The sequence shown here is derived from an EMBL/GenBank/DDBJ whole genome shotgun (WGS) entry which is preliminary data.</text>
</comment>
<name>A0AB34IE06_PRYPA</name>
<evidence type="ECO:0000256" key="1">
    <source>
        <dbReference type="SAM" id="MobiDB-lite"/>
    </source>
</evidence>
<feature type="region of interest" description="Disordered" evidence="1">
    <location>
        <begin position="345"/>
        <end position="382"/>
    </location>
</feature>
<feature type="compositionally biased region" description="Polar residues" evidence="1">
    <location>
        <begin position="353"/>
        <end position="364"/>
    </location>
</feature>
<organism evidence="2 3">
    <name type="scientific">Prymnesium parvum</name>
    <name type="common">Toxic golden alga</name>
    <dbReference type="NCBI Taxonomy" id="97485"/>
    <lineage>
        <taxon>Eukaryota</taxon>
        <taxon>Haptista</taxon>
        <taxon>Haptophyta</taxon>
        <taxon>Prymnesiophyceae</taxon>
        <taxon>Prymnesiales</taxon>
        <taxon>Prymnesiaceae</taxon>
        <taxon>Prymnesium</taxon>
    </lineage>
</organism>
<gene>
    <name evidence="2" type="ORF">AB1Y20_014581</name>
</gene>
<protein>
    <submittedName>
        <fullName evidence="2">Uncharacterized protein</fullName>
    </submittedName>
</protein>
<dbReference type="AlphaFoldDB" id="A0AB34IE06"/>
<proteinExistence type="predicted"/>
<keyword evidence="3" id="KW-1185">Reference proteome</keyword>
<evidence type="ECO:0000313" key="2">
    <source>
        <dbReference type="EMBL" id="KAL1495939.1"/>
    </source>
</evidence>
<evidence type="ECO:0000313" key="3">
    <source>
        <dbReference type="Proteomes" id="UP001515480"/>
    </source>
</evidence>
<accession>A0AB34IE06</accession>
<sequence length="382" mass="41464">MLLALPCAALTLFPWNFASKRQQLELFARRSAHSVHEIALPPSAELAARLWTWIDAVRAAGEPAVLSLPALDERELASLAQLLDAAPDSLGLALQRLPDDAGARGLLAHASPARPSTGAPRVSAEDAEAHTRAWVRRALSPSGLALCPYTASDRLAGVKLEGLGVKSAPILHAVSLATESSRLLADLWECISQMTAGGEEAYSSIVLSAPAFDDRWQEWHQDVFPLLEETVLACGLGRVLGVVCFHPYYETPPPSFLARHRFGHMHGLRTLRRWLDEQDKELSARLSDEELLWASSYMRRSPHAVVNVLWSRQLEVAEQKRSSSRLYASNIARIAAAGRSRLEQASAEERTFSGASANSDSSVRTEPGVGSVGTPDLSTETG</sequence>
<dbReference type="EMBL" id="JBGBPQ010000030">
    <property type="protein sequence ID" value="KAL1495939.1"/>
    <property type="molecule type" value="Genomic_DNA"/>
</dbReference>
<reference evidence="2 3" key="1">
    <citation type="journal article" date="2024" name="Science">
        <title>Giant polyketide synthase enzymes in the biosynthesis of giant marine polyether toxins.</title>
        <authorList>
            <person name="Fallon T.R."/>
            <person name="Shende V.V."/>
            <person name="Wierzbicki I.H."/>
            <person name="Pendleton A.L."/>
            <person name="Watervoot N.F."/>
            <person name="Auber R.P."/>
            <person name="Gonzalez D.J."/>
            <person name="Wisecaver J.H."/>
            <person name="Moore B.S."/>
        </authorList>
    </citation>
    <scope>NUCLEOTIDE SEQUENCE [LARGE SCALE GENOMIC DNA]</scope>
    <source>
        <strain evidence="2 3">12B1</strain>
    </source>
</reference>